<keyword evidence="1" id="KW-0732">Signal</keyword>
<keyword evidence="3" id="KW-0378">Hydrolase</keyword>
<dbReference type="PANTHER" id="PTHR41349:SF1">
    <property type="entry name" value="PROTEIN CBG08683"/>
    <property type="match status" value="1"/>
</dbReference>
<dbReference type="InterPro" id="IPR036691">
    <property type="entry name" value="Endo/exonu/phosph_ase_sf"/>
</dbReference>
<dbReference type="EMBL" id="JACYTQ010000005">
    <property type="protein sequence ID" value="MBD8490124.1"/>
    <property type="molecule type" value="Genomic_DNA"/>
</dbReference>
<keyword evidence="4" id="KW-1185">Reference proteome</keyword>
<dbReference type="InterPro" id="IPR005135">
    <property type="entry name" value="Endo/exonuclease/phosphatase"/>
</dbReference>
<evidence type="ECO:0000256" key="1">
    <source>
        <dbReference type="SAM" id="SignalP"/>
    </source>
</evidence>
<name>A0ABR9AMT9_9BACT</name>
<dbReference type="Gene3D" id="3.60.10.10">
    <property type="entry name" value="Endonuclease/exonuclease/phosphatase"/>
    <property type="match status" value="1"/>
</dbReference>
<organism evidence="3 4">
    <name type="scientific">Echinicola arenosa</name>
    <dbReference type="NCBI Taxonomy" id="2774144"/>
    <lineage>
        <taxon>Bacteria</taxon>
        <taxon>Pseudomonadati</taxon>
        <taxon>Bacteroidota</taxon>
        <taxon>Cytophagia</taxon>
        <taxon>Cytophagales</taxon>
        <taxon>Cyclobacteriaceae</taxon>
        <taxon>Echinicola</taxon>
    </lineage>
</organism>
<dbReference type="Pfam" id="PF03372">
    <property type="entry name" value="Exo_endo_phos"/>
    <property type="match status" value="1"/>
</dbReference>
<protein>
    <submittedName>
        <fullName evidence="3">Endonuclease/exonuclease/phosphatase family protein</fullName>
    </submittedName>
</protein>
<comment type="caution">
    <text evidence="3">The sequence shown here is derived from an EMBL/GenBank/DDBJ whole genome shotgun (WGS) entry which is preliminary data.</text>
</comment>
<dbReference type="PANTHER" id="PTHR41349">
    <property type="match status" value="1"/>
</dbReference>
<gene>
    <name evidence="3" type="ORF">IFO69_15315</name>
</gene>
<accession>A0ABR9AMT9</accession>
<sequence length="312" mass="35622">MKRILLTALLLGSQFVQAQQGEEALAFSVMVWNIWHGGKSDFIGRDGVDDVIGIIKASEADVVLMIETYGSGKRIADALGYYFHLIAKPGTLLDDPAVNLSILSKFPLGKRVDLYRYFNIGGIEVALDEHERIVLFDTWLNYQPWDDEPELMGKSGAELVEWEKSGTREREVTTILKELQPYLSTTDETPLILGGDFNVWSHLDWTEATKQVHKGKVVPWWTTMQFSKVGLQDSFREVNPDPLTHPGVSWGMPGKKDDHRIDYLLYKGNRLEVIASEIHKVDYNQSFNYKGKTFTFPSDHGFVWTKFKLKYK</sequence>
<keyword evidence="3" id="KW-0540">Nuclease</keyword>
<feature type="signal peptide" evidence="1">
    <location>
        <begin position="1"/>
        <end position="18"/>
    </location>
</feature>
<dbReference type="SUPFAM" id="SSF56219">
    <property type="entry name" value="DNase I-like"/>
    <property type="match status" value="1"/>
</dbReference>
<dbReference type="GO" id="GO:0004519">
    <property type="term" value="F:endonuclease activity"/>
    <property type="evidence" value="ECO:0007669"/>
    <property type="project" value="UniProtKB-KW"/>
</dbReference>
<proteinExistence type="predicted"/>
<evidence type="ECO:0000313" key="3">
    <source>
        <dbReference type="EMBL" id="MBD8490124.1"/>
    </source>
</evidence>
<reference evidence="3 4" key="1">
    <citation type="submission" date="2020-09" db="EMBL/GenBank/DDBJ databases">
        <title>Echinicola sp. CAU 1574 isolated from sand of Sido Beach.</title>
        <authorList>
            <person name="Kim W."/>
        </authorList>
    </citation>
    <scope>NUCLEOTIDE SEQUENCE [LARGE SCALE GENOMIC DNA]</scope>
    <source>
        <strain evidence="3 4">CAU 1574</strain>
    </source>
</reference>
<feature type="domain" description="Endonuclease/exonuclease/phosphatase" evidence="2">
    <location>
        <begin position="30"/>
        <end position="300"/>
    </location>
</feature>
<evidence type="ECO:0000259" key="2">
    <source>
        <dbReference type="Pfam" id="PF03372"/>
    </source>
</evidence>
<feature type="chain" id="PRO_5045715388" evidence="1">
    <location>
        <begin position="19"/>
        <end position="312"/>
    </location>
</feature>
<evidence type="ECO:0000313" key="4">
    <source>
        <dbReference type="Proteomes" id="UP000647133"/>
    </source>
</evidence>
<dbReference type="Proteomes" id="UP000647133">
    <property type="component" value="Unassembled WGS sequence"/>
</dbReference>
<keyword evidence="3" id="KW-0255">Endonuclease</keyword>